<proteinExistence type="predicted"/>
<dbReference type="InterPro" id="IPR013078">
    <property type="entry name" value="His_Pase_superF_clade-1"/>
</dbReference>
<dbReference type="InterPro" id="IPR050275">
    <property type="entry name" value="PGM_Phosphatase"/>
</dbReference>
<dbReference type="GO" id="GO:0043755">
    <property type="term" value="F:alpha-ribazole phosphatase activity"/>
    <property type="evidence" value="ECO:0007669"/>
    <property type="project" value="UniProtKB-EC"/>
</dbReference>
<accession>A0A517YYR2</accession>
<reference evidence="3 4" key="1">
    <citation type="submission" date="2019-02" db="EMBL/GenBank/DDBJ databases">
        <title>Deep-cultivation of Planctomycetes and their phenomic and genomic characterization uncovers novel biology.</title>
        <authorList>
            <person name="Wiegand S."/>
            <person name="Jogler M."/>
            <person name="Boedeker C."/>
            <person name="Pinto D."/>
            <person name="Vollmers J."/>
            <person name="Rivas-Marin E."/>
            <person name="Kohn T."/>
            <person name="Peeters S.H."/>
            <person name="Heuer A."/>
            <person name="Rast P."/>
            <person name="Oberbeckmann S."/>
            <person name="Bunk B."/>
            <person name="Jeske O."/>
            <person name="Meyerdierks A."/>
            <person name="Storesund J.E."/>
            <person name="Kallscheuer N."/>
            <person name="Luecker S."/>
            <person name="Lage O.M."/>
            <person name="Pohl T."/>
            <person name="Merkel B.J."/>
            <person name="Hornburger P."/>
            <person name="Mueller R.-W."/>
            <person name="Bruemmer F."/>
            <person name="Labrenz M."/>
            <person name="Spormann A.M."/>
            <person name="Op den Camp H."/>
            <person name="Overmann J."/>
            <person name="Amann R."/>
            <person name="Jetten M.S.M."/>
            <person name="Mascher T."/>
            <person name="Medema M.H."/>
            <person name="Devos D.P."/>
            <person name="Kaster A.-K."/>
            <person name="Ovreas L."/>
            <person name="Rohde M."/>
            <person name="Galperin M.Y."/>
            <person name="Jogler C."/>
        </authorList>
    </citation>
    <scope>NUCLEOTIDE SEQUENCE [LARGE SCALE GENOMIC DNA]</scope>
    <source>
        <strain evidence="3 4">KS4</strain>
    </source>
</reference>
<dbReference type="GO" id="GO:0070297">
    <property type="term" value="P:regulation of phosphorelay signal transduction system"/>
    <property type="evidence" value="ECO:0007669"/>
    <property type="project" value="TreeGrafter"/>
</dbReference>
<dbReference type="GO" id="GO:0101006">
    <property type="term" value="F:protein histidine phosphatase activity"/>
    <property type="evidence" value="ECO:0007669"/>
    <property type="project" value="TreeGrafter"/>
</dbReference>
<sequence length="193" mass="21633">MSNHYSQKIFLVRHGQTAWSLSGKHTGRSNIPLTEAGKRNATKLRPVLAHLNFEMALTSPLQRARETAHLAGFDEAIEDPDLMEWDYGQYEGITTAEIRKTAPNWTVFTQPCPGGESGRSVGKRVDRVIDRVKGCRGDAILFAHGHVLRVLCARWLDMNPAQGMHFVLGTGNLNILGYEHETPAIEVWNEHIH</sequence>
<feature type="binding site" evidence="2">
    <location>
        <begin position="26"/>
        <end position="27"/>
    </location>
    <ligand>
        <name>substrate</name>
    </ligand>
</feature>
<dbReference type="SMART" id="SM00855">
    <property type="entry name" value="PGAM"/>
    <property type="match status" value="1"/>
</dbReference>
<dbReference type="RefSeq" id="WP_145080611.1">
    <property type="nucleotide sequence ID" value="NZ_CP036425.1"/>
</dbReference>
<feature type="binding site" evidence="2">
    <location>
        <position position="63"/>
    </location>
    <ligand>
        <name>substrate</name>
    </ligand>
</feature>
<dbReference type="Proteomes" id="UP000317369">
    <property type="component" value="Chromosome"/>
</dbReference>
<dbReference type="PANTHER" id="PTHR48100">
    <property type="entry name" value="BROAD-SPECIFICITY PHOSPHATASE YOR283W-RELATED"/>
    <property type="match status" value="1"/>
</dbReference>
<dbReference type="EMBL" id="CP036425">
    <property type="protein sequence ID" value="QDU35372.1"/>
    <property type="molecule type" value="Genomic_DNA"/>
</dbReference>
<dbReference type="EC" id="3.1.3.73" evidence="3"/>
<name>A0A517YYR2_9BACT</name>
<feature type="binding site" evidence="2">
    <location>
        <begin position="84"/>
        <end position="87"/>
    </location>
    <ligand>
        <name>substrate</name>
    </ligand>
</feature>
<dbReference type="PANTHER" id="PTHR48100:SF15">
    <property type="entry name" value="SEDOHEPTULOSE 1,7-BISPHOSPHATASE"/>
    <property type="match status" value="1"/>
</dbReference>
<dbReference type="AlphaFoldDB" id="A0A517YYR2"/>
<evidence type="ECO:0000256" key="1">
    <source>
        <dbReference type="PIRSR" id="PIRSR613078-1"/>
    </source>
</evidence>
<feature type="active site" description="Tele-phosphohistidine intermediate" evidence="1">
    <location>
        <position position="14"/>
    </location>
</feature>
<dbReference type="Gene3D" id="3.40.50.1240">
    <property type="entry name" value="Phosphoglycerate mutase-like"/>
    <property type="match status" value="1"/>
</dbReference>
<dbReference type="SUPFAM" id="SSF53254">
    <property type="entry name" value="Phosphoglycerate mutase-like"/>
    <property type="match status" value="1"/>
</dbReference>
<dbReference type="InterPro" id="IPR029033">
    <property type="entry name" value="His_PPase_superfam"/>
</dbReference>
<protein>
    <submittedName>
        <fullName evidence="3">Alpha-ribazole phosphatase</fullName>
        <ecNumber evidence="3">3.1.3.73</ecNumber>
    </submittedName>
</protein>
<gene>
    <name evidence="3" type="primary">cobC</name>
    <name evidence="3" type="ORF">KS4_34530</name>
</gene>
<evidence type="ECO:0000256" key="2">
    <source>
        <dbReference type="PIRSR" id="PIRSR613078-2"/>
    </source>
</evidence>
<feature type="active site" description="Proton donor/acceptor" evidence="1">
    <location>
        <position position="84"/>
    </location>
</feature>
<dbReference type="CDD" id="cd07067">
    <property type="entry name" value="HP_PGM_like"/>
    <property type="match status" value="1"/>
</dbReference>
<keyword evidence="3" id="KW-0378">Hydrolase</keyword>
<dbReference type="KEGG" id="pcor:KS4_34530"/>
<keyword evidence="4" id="KW-1185">Reference proteome</keyword>
<organism evidence="3 4">
    <name type="scientific">Poriferisphaera corsica</name>
    <dbReference type="NCBI Taxonomy" id="2528020"/>
    <lineage>
        <taxon>Bacteria</taxon>
        <taxon>Pseudomonadati</taxon>
        <taxon>Planctomycetota</taxon>
        <taxon>Phycisphaerae</taxon>
        <taxon>Phycisphaerales</taxon>
        <taxon>Phycisphaeraceae</taxon>
        <taxon>Poriferisphaera</taxon>
    </lineage>
</organism>
<evidence type="ECO:0000313" key="3">
    <source>
        <dbReference type="EMBL" id="QDU35372.1"/>
    </source>
</evidence>
<dbReference type="OrthoDB" id="9781415at2"/>
<dbReference type="Pfam" id="PF00300">
    <property type="entry name" value="His_Phos_1"/>
    <property type="match status" value="1"/>
</dbReference>
<evidence type="ECO:0000313" key="4">
    <source>
        <dbReference type="Proteomes" id="UP000317369"/>
    </source>
</evidence>